<dbReference type="PANTHER" id="PTHR43861">
    <property type="entry name" value="TRANS-ACONITATE 2-METHYLTRANSFERASE-RELATED"/>
    <property type="match status" value="1"/>
</dbReference>
<keyword evidence="1" id="KW-0808">Transferase</keyword>
<dbReference type="EC" id="2.1.1.234" evidence="1"/>
<sequence>MTRQAKKTPADLYRQDLAQIHVDGYGFHWEGAAPSVLDWFGEAGVPEGGLVVDLGCGGGQWLAHLNKQGYEAWGVDASEAMTRLAKKAAPKAKIVTGSFDEVELPECDAVTSLGEPLNYLNSGPKMRRTIKRVFKALKPGGLFVFDVRHPPDRELPSVDRVRSGEDWFCHSRAEETPSRLVRHITTFRRAGKERFRRDQETHRLKLFTRKEMANWLRETGFKGGTRRRYGDYKLGPRQSVFVCRKPKR</sequence>
<name>A0A5C5ZHL9_9BACT</name>
<dbReference type="EMBL" id="SJPQ01000004">
    <property type="protein sequence ID" value="TWT86844.1"/>
    <property type="molecule type" value="Genomic_DNA"/>
</dbReference>
<dbReference type="RefSeq" id="WP_146402966.1">
    <property type="nucleotide sequence ID" value="NZ_SJPQ01000004.1"/>
</dbReference>
<evidence type="ECO:0000313" key="1">
    <source>
        <dbReference type="EMBL" id="TWT86844.1"/>
    </source>
</evidence>
<dbReference type="Proteomes" id="UP000315440">
    <property type="component" value="Unassembled WGS sequence"/>
</dbReference>
<dbReference type="Gene3D" id="3.40.50.150">
    <property type="entry name" value="Vaccinia Virus protein VP39"/>
    <property type="match status" value="1"/>
</dbReference>
<dbReference type="OrthoDB" id="9791837at2"/>
<dbReference type="Gene3D" id="2.20.130.10">
    <property type="entry name" value="CAC2371-like domains"/>
    <property type="match status" value="1"/>
</dbReference>
<dbReference type="AlphaFoldDB" id="A0A5C5ZHL9"/>
<organism evidence="1 2">
    <name type="scientific">Pseudobythopirellula maris</name>
    <dbReference type="NCBI Taxonomy" id="2527991"/>
    <lineage>
        <taxon>Bacteria</taxon>
        <taxon>Pseudomonadati</taxon>
        <taxon>Planctomycetota</taxon>
        <taxon>Planctomycetia</taxon>
        <taxon>Pirellulales</taxon>
        <taxon>Lacipirellulaceae</taxon>
        <taxon>Pseudobythopirellula</taxon>
    </lineage>
</organism>
<comment type="caution">
    <text evidence="1">The sequence shown here is derived from an EMBL/GenBank/DDBJ whole genome shotgun (WGS) entry which is preliminary data.</text>
</comment>
<keyword evidence="2" id="KW-1185">Reference proteome</keyword>
<evidence type="ECO:0000313" key="2">
    <source>
        <dbReference type="Proteomes" id="UP000315440"/>
    </source>
</evidence>
<dbReference type="GO" id="GO:0032259">
    <property type="term" value="P:methylation"/>
    <property type="evidence" value="ECO:0007669"/>
    <property type="project" value="UniProtKB-KW"/>
</dbReference>
<protein>
    <submittedName>
        <fullName evidence="1">dTDP-3-amino-3,4, 6-trideoxy-alpha-D-glucopyranose</fullName>
        <ecNumber evidence="1">2.1.1.234</ecNumber>
    </submittedName>
</protein>
<dbReference type="SUPFAM" id="SSF53335">
    <property type="entry name" value="S-adenosyl-L-methionine-dependent methyltransferases"/>
    <property type="match status" value="1"/>
</dbReference>
<dbReference type="InterPro" id="IPR029063">
    <property type="entry name" value="SAM-dependent_MTases_sf"/>
</dbReference>
<proteinExistence type="predicted"/>
<reference evidence="1 2" key="1">
    <citation type="submission" date="2019-02" db="EMBL/GenBank/DDBJ databases">
        <title>Deep-cultivation of Planctomycetes and their phenomic and genomic characterization uncovers novel biology.</title>
        <authorList>
            <person name="Wiegand S."/>
            <person name="Jogler M."/>
            <person name="Boedeker C."/>
            <person name="Pinto D."/>
            <person name="Vollmers J."/>
            <person name="Rivas-Marin E."/>
            <person name="Kohn T."/>
            <person name="Peeters S.H."/>
            <person name="Heuer A."/>
            <person name="Rast P."/>
            <person name="Oberbeckmann S."/>
            <person name="Bunk B."/>
            <person name="Jeske O."/>
            <person name="Meyerdierks A."/>
            <person name="Storesund J.E."/>
            <person name="Kallscheuer N."/>
            <person name="Luecker S."/>
            <person name="Lage O.M."/>
            <person name="Pohl T."/>
            <person name="Merkel B.J."/>
            <person name="Hornburger P."/>
            <person name="Mueller R.-W."/>
            <person name="Bruemmer F."/>
            <person name="Labrenz M."/>
            <person name="Spormann A.M."/>
            <person name="Op Den Camp H."/>
            <person name="Overmann J."/>
            <person name="Amann R."/>
            <person name="Jetten M.S.M."/>
            <person name="Mascher T."/>
            <person name="Medema M.H."/>
            <person name="Devos D.P."/>
            <person name="Kaster A.-K."/>
            <person name="Ovreas L."/>
            <person name="Rohde M."/>
            <person name="Galperin M.Y."/>
            <person name="Jogler C."/>
        </authorList>
    </citation>
    <scope>NUCLEOTIDE SEQUENCE [LARGE SCALE GENOMIC DNA]</scope>
    <source>
        <strain evidence="1 2">Mal64</strain>
    </source>
</reference>
<accession>A0A5C5ZHL9</accession>
<dbReference type="Pfam" id="PF13489">
    <property type="entry name" value="Methyltransf_23"/>
    <property type="match status" value="1"/>
</dbReference>
<dbReference type="CDD" id="cd02440">
    <property type="entry name" value="AdoMet_MTases"/>
    <property type="match status" value="1"/>
</dbReference>
<dbReference type="GO" id="GO:0008168">
    <property type="term" value="F:methyltransferase activity"/>
    <property type="evidence" value="ECO:0007669"/>
    <property type="project" value="UniProtKB-KW"/>
</dbReference>
<gene>
    <name evidence="1" type="primary">desVI_2</name>
    <name evidence="1" type="ORF">Mal64_36740</name>
</gene>
<keyword evidence="1" id="KW-0489">Methyltransferase</keyword>